<dbReference type="Gene3D" id="1.10.3020.10">
    <property type="entry name" value="alpha-amino acid ester hydrolase ( Helical cap domain)"/>
    <property type="match status" value="1"/>
</dbReference>
<dbReference type="Gene3D" id="3.40.50.1820">
    <property type="entry name" value="alpha/beta hydrolase"/>
    <property type="match status" value="1"/>
</dbReference>
<dbReference type="SMART" id="SM00939">
    <property type="entry name" value="PepX_C"/>
    <property type="match status" value="1"/>
</dbReference>
<evidence type="ECO:0000313" key="4">
    <source>
        <dbReference type="Proteomes" id="UP001501757"/>
    </source>
</evidence>
<evidence type="ECO:0000256" key="1">
    <source>
        <dbReference type="ARBA" id="ARBA00022801"/>
    </source>
</evidence>
<sequence>MQRHHIYLPYWLLLVLLHICPILNAAPQQHLEVQNKQQLAQVLNSPAFIQWQQQLATELLSGQKGSLSTEEQQKLRLLSGQRLSADIDALATGQPAWSAFAYQVYLAARQHPKEHDHWHNVFKQHVAALSDNEFIHISRLSGYDLDMGLSRLLYLLQNMQTETVSPHSRTARALATELQDFYVYQALLPQAKTWLKDEYKRRFWVQDNLLIDTGDAKVSAILVRSRQWKKAMPTAMQMSIYSDEMANLREAATAVTYGYVGLIVDSRGKGLSPNSIVPYQFDGQDAAAVISWVTRQPWSDQQVGMYGGSYLGFTQWAAAKYMPSGLKTIVPFVPNNPAQGLPYENNVYITANYQWPFYVTNNKRLDNSQYADPGKWRSLMNQWYSSGKAFAELDKLAGQANPWLHKWLAHPGYDEYWQAMQPHGEDFANINIPVLSLNGYYDDGNFSALYYYHEHLKYRPDAEHYWLIGPYDHTFSLSDPLRGYSLDKVAHIDRNKLTFGWFDYVMKAAPRPALLKDKITYQLMGDNSWRYASSLAALHESSTRYYLSNQQTDKGFLLSEQQATQQTLQQQVDLADRTSSNNTDAYPWPIIRDQLDDQTGLLFVSPPFTQDMQIAGSFSGELVVTINKHDVDYGLTFYQQMPDGRLFHLSYSIGRASYAKDRQHRQLLTPGKPAHIPFSQTRMTGRKLAKGSRLLVVLNVNKNASAQVNMGTGQDVSLETAEDGKQPLQLQWHSQSYIDVPLQTLAPAGAP</sequence>
<dbReference type="RefSeq" id="WP_343843494.1">
    <property type="nucleotide sequence ID" value="NZ_BAAAEI010000006.1"/>
</dbReference>
<dbReference type="SUPFAM" id="SSF49785">
    <property type="entry name" value="Galactose-binding domain-like"/>
    <property type="match status" value="1"/>
</dbReference>
<dbReference type="NCBIfam" id="TIGR00976">
    <property type="entry name" value="CocE_NonD"/>
    <property type="match status" value="1"/>
</dbReference>
<accession>A0ABP3GPF3</accession>
<proteinExistence type="predicted"/>
<evidence type="ECO:0000259" key="2">
    <source>
        <dbReference type="SMART" id="SM00939"/>
    </source>
</evidence>
<dbReference type="InterPro" id="IPR008979">
    <property type="entry name" value="Galactose-bd-like_sf"/>
</dbReference>
<reference evidence="4" key="1">
    <citation type="journal article" date="2019" name="Int. J. Syst. Evol. Microbiol.">
        <title>The Global Catalogue of Microorganisms (GCM) 10K type strain sequencing project: providing services to taxonomists for standard genome sequencing and annotation.</title>
        <authorList>
            <consortium name="The Broad Institute Genomics Platform"/>
            <consortium name="The Broad Institute Genome Sequencing Center for Infectious Disease"/>
            <person name="Wu L."/>
            <person name="Ma J."/>
        </authorList>
    </citation>
    <scope>NUCLEOTIDE SEQUENCE [LARGE SCALE GENOMIC DNA]</scope>
    <source>
        <strain evidence="4">JCM 13378</strain>
    </source>
</reference>
<comment type="caution">
    <text evidence="3">The sequence shown here is derived from an EMBL/GenBank/DDBJ whole genome shotgun (WGS) entry which is preliminary data.</text>
</comment>
<evidence type="ECO:0000313" key="3">
    <source>
        <dbReference type="EMBL" id="GAA0351074.1"/>
    </source>
</evidence>
<dbReference type="Proteomes" id="UP001501757">
    <property type="component" value="Unassembled WGS sequence"/>
</dbReference>
<name>A0ABP3GPF3_9ALTE</name>
<dbReference type="Pfam" id="PF08530">
    <property type="entry name" value="PepX_C"/>
    <property type="match status" value="1"/>
</dbReference>
<dbReference type="InterPro" id="IPR005674">
    <property type="entry name" value="CocE/Ser_esterase"/>
</dbReference>
<dbReference type="Pfam" id="PF02129">
    <property type="entry name" value="Peptidase_S15"/>
    <property type="match status" value="1"/>
</dbReference>
<dbReference type="EMBL" id="BAAAEI010000006">
    <property type="protein sequence ID" value="GAA0351074.1"/>
    <property type="molecule type" value="Genomic_DNA"/>
</dbReference>
<dbReference type="InterPro" id="IPR013736">
    <property type="entry name" value="Xaa-Pro_dipept_C"/>
</dbReference>
<keyword evidence="1" id="KW-0378">Hydrolase</keyword>
<feature type="domain" description="Xaa-Pro dipeptidyl-peptidase C-terminal" evidence="2">
    <location>
        <begin position="499"/>
        <end position="731"/>
    </location>
</feature>
<keyword evidence="4" id="KW-1185">Reference proteome</keyword>
<dbReference type="SUPFAM" id="SSF53474">
    <property type="entry name" value="alpha/beta-Hydrolases"/>
    <property type="match status" value="1"/>
</dbReference>
<dbReference type="Gene3D" id="2.60.120.260">
    <property type="entry name" value="Galactose-binding domain-like"/>
    <property type="match status" value="1"/>
</dbReference>
<gene>
    <name evidence="3" type="ORF">GCM10009092_14320</name>
</gene>
<organism evidence="3 4">
    <name type="scientific">Bowmanella denitrificans</name>
    <dbReference type="NCBI Taxonomy" id="366582"/>
    <lineage>
        <taxon>Bacteria</taxon>
        <taxon>Pseudomonadati</taxon>
        <taxon>Pseudomonadota</taxon>
        <taxon>Gammaproteobacteria</taxon>
        <taxon>Alteromonadales</taxon>
        <taxon>Alteromonadaceae</taxon>
        <taxon>Bowmanella</taxon>
    </lineage>
</organism>
<dbReference type="InterPro" id="IPR029058">
    <property type="entry name" value="AB_hydrolase_fold"/>
</dbReference>
<dbReference type="InterPro" id="IPR000383">
    <property type="entry name" value="Xaa-Pro-like_dom"/>
</dbReference>
<protein>
    <recommendedName>
        <fullName evidence="2">Xaa-Pro dipeptidyl-peptidase C-terminal domain-containing protein</fullName>
    </recommendedName>
</protein>